<evidence type="ECO:0000313" key="7">
    <source>
        <dbReference type="EMBL" id="TRX97512.1"/>
    </source>
</evidence>
<dbReference type="AlphaFoldDB" id="A0A553IBE0"/>
<dbReference type="Gene3D" id="3.30.70.330">
    <property type="match status" value="1"/>
</dbReference>
<dbReference type="EMBL" id="VFLP01000006">
    <property type="protein sequence ID" value="TRX97512.1"/>
    <property type="molecule type" value="Genomic_DNA"/>
</dbReference>
<protein>
    <recommendedName>
        <fullName evidence="6">RRM domain-containing protein</fullName>
    </recommendedName>
</protein>
<dbReference type="SUPFAM" id="SSF54928">
    <property type="entry name" value="RNA-binding domain, RBD"/>
    <property type="match status" value="1"/>
</dbReference>
<keyword evidence="8" id="KW-1185">Reference proteome</keyword>
<feature type="region of interest" description="Disordered" evidence="5">
    <location>
        <begin position="317"/>
        <end position="382"/>
    </location>
</feature>
<feature type="compositionally biased region" description="Basic and acidic residues" evidence="5">
    <location>
        <begin position="144"/>
        <end position="154"/>
    </location>
</feature>
<evidence type="ECO:0000256" key="3">
    <source>
        <dbReference type="ARBA" id="ARBA00023242"/>
    </source>
</evidence>
<feature type="compositionally biased region" description="Acidic residues" evidence="5">
    <location>
        <begin position="105"/>
        <end position="122"/>
    </location>
</feature>
<feature type="domain" description="RRM" evidence="6">
    <location>
        <begin position="170"/>
        <end position="248"/>
    </location>
</feature>
<evidence type="ECO:0000259" key="6">
    <source>
        <dbReference type="PROSITE" id="PS50102"/>
    </source>
</evidence>
<feature type="compositionally biased region" description="Acidic residues" evidence="5">
    <location>
        <begin position="131"/>
        <end position="143"/>
    </location>
</feature>
<dbReference type="InterPro" id="IPR000504">
    <property type="entry name" value="RRM_dom"/>
</dbReference>
<evidence type="ECO:0000256" key="2">
    <source>
        <dbReference type="ARBA" id="ARBA00022884"/>
    </source>
</evidence>
<dbReference type="GO" id="GO:0005730">
    <property type="term" value="C:nucleolus"/>
    <property type="evidence" value="ECO:0007669"/>
    <property type="project" value="UniProtKB-SubCell"/>
</dbReference>
<feature type="region of interest" description="Disordered" evidence="5">
    <location>
        <begin position="27"/>
        <end position="154"/>
    </location>
</feature>
<evidence type="ECO:0000313" key="8">
    <source>
        <dbReference type="Proteomes" id="UP000319160"/>
    </source>
</evidence>
<name>A0A553IBE0_9PEZI</name>
<keyword evidence="2 4" id="KW-0694">RNA-binding</keyword>
<organism evidence="7 8">
    <name type="scientific">Xylaria flabelliformis</name>
    <dbReference type="NCBI Taxonomy" id="2512241"/>
    <lineage>
        <taxon>Eukaryota</taxon>
        <taxon>Fungi</taxon>
        <taxon>Dikarya</taxon>
        <taxon>Ascomycota</taxon>
        <taxon>Pezizomycotina</taxon>
        <taxon>Sordariomycetes</taxon>
        <taxon>Xylariomycetidae</taxon>
        <taxon>Xylariales</taxon>
        <taxon>Xylariaceae</taxon>
        <taxon>Xylaria</taxon>
    </lineage>
</organism>
<dbReference type="PROSITE" id="PS50102">
    <property type="entry name" value="RRM"/>
    <property type="match status" value="1"/>
</dbReference>
<dbReference type="CDD" id="cd12307">
    <property type="entry name" value="RRM_NIFK_like"/>
    <property type="match status" value="1"/>
</dbReference>
<evidence type="ECO:0000256" key="4">
    <source>
        <dbReference type="PROSITE-ProRule" id="PRU00176"/>
    </source>
</evidence>
<feature type="compositionally biased region" description="Basic residues" evidence="5">
    <location>
        <begin position="371"/>
        <end position="382"/>
    </location>
</feature>
<dbReference type="STRING" id="2512241.A0A553IBE0"/>
<gene>
    <name evidence="7" type="ORF">FHL15_001790</name>
</gene>
<dbReference type="InterPro" id="IPR012677">
    <property type="entry name" value="Nucleotide-bd_a/b_plait_sf"/>
</dbReference>
<dbReference type="PANTHER" id="PTHR46754">
    <property type="entry name" value="MKI67 FHA DOMAIN-INTERACTING NUCLEOLAR PHOSPHOPROTEIN"/>
    <property type="match status" value="1"/>
</dbReference>
<evidence type="ECO:0000256" key="1">
    <source>
        <dbReference type="ARBA" id="ARBA00004604"/>
    </source>
</evidence>
<comment type="subcellular location">
    <subcellularLocation>
        <location evidence="1">Nucleus</location>
        <location evidence="1">Nucleolus</location>
    </subcellularLocation>
</comment>
<feature type="compositionally biased region" description="Basic and acidic residues" evidence="5">
    <location>
        <begin position="317"/>
        <end position="337"/>
    </location>
</feature>
<dbReference type="OrthoDB" id="21467at2759"/>
<reference evidence="8" key="1">
    <citation type="submission" date="2019-06" db="EMBL/GenBank/DDBJ databases">
        <title>Draft genome sequence of the griseofulvin-producing fungus Xylaria cubensis strain G536.</title>
        <authorList>
            <person name="Mead M.E."/>
            <person name="Raja H.A."/>
            <person name="Steenwyk J.L."/>
            <person name="Knowles S.L."/>
            <person name="Oberlies N.H."/>
            <person name="Rokas A."/>
        </authorList>
    </citation>
    <scope>NUCLEOTIDE SEQUENCE [LARGE SCALE GENOMIC DNA]</scope>
    <source>
        <strain evidence="8">G536</strain>
    </source>
</reference>
<proteinExistence type="predicted"/>
<comment type="caution">
    <text evidence="7">The sequence shown here is derived from an EMBL/GenBank/DDBJ whole genome shotgun (WGS) entry which is preliminary data.</text>
</comment>
<dbReference type="GO" id="GO:0003723">
    <property type="term" value="F:RNA binding"/>
    <property type="evidence" value="ECO:0007669"/>
    <property type="project" value="UniProtKB-UniRule"/>
</dbReference>
<accession>A0A553IBE0</accession>
<dbReference type="Proteomes" id="UP000319160">
    <property type="component" value="Unassembled WGS sequence"/>
</dbReference>
<keyword evidence="3" id="KW-0539">Nucleus</keyword>
<dbReference type="Pfam" id="PF00076">
    <property type="entry name" value="RRM_1"/>
    <property type="match status" value="1"/>
</dbReference>
<sequence length="382" mass="42448">MQNESKELVPECMALIALIDCLVGPRTRQPSLSKTLAVKMPELRPRKPSATKASTKEKAPNKRKAAANDDASPIAPKKVKGDVQSKTSKKVKRSTSVAERKEEQPAIDDDDENQASESEDEAQALAKVVDSDAEEEEEDDSPEQEMKNLDLPKVSKDVVKASESNDSEPGVVYIGRIPKGFYEHQMREYFTQFGQVNKIRMSRNKTTGQSKHFAFIEFAELGVAEIVAKTMDNYLLAGHILKVKMVPKSQIHDKLWIGANKRFKKIPWNKMAGNNLKKPLSESTWTEKITKEETKRNERAKKLLEIGYEFEAPKLKSVHDKDDDTHALEAAEDETPKAIDAAPEADEAEIEQPAPAAKKSAKGDKKSVAKTGKKAKKAKKAA</sequence>
<dbReference type="SMART" id="SM00360">
    <property type="entry name" value="RRM"/>
    <property type="match status" value="1"/>
</dbReference>
<evidence type="ECO:0000256" key="5">
    <source>
        <dbReference type="SAM" id="MobiDB-lite"/>
    </source>
</evidence>
<dbReference type="InterPro" id="IPR035979">
    <property type="entry name" value="RBD_domain_sf"/>
</dbReference>